<feature type="binding site" evidence="5">
    <location>
        <position position="57"/>
    </location>
    <ligand>
        <name>Mg(2+)</name>
        <dbReference type="ChEBI" id="CHEBI:18420"/>
        <label>1</label>
    </ligand>
</feature>
<comment type="catalytic activity">
    <reaction evidence="5">
        <text>diphosphate + H2O = 2 phosphate + H(+)</text>
        <dbReference type="Rhea" id="RHEA:24576"/>
        <dbReference type="ChEBI" id="CHEBI:15377"/>
        <dbReference type="ChEBI" id="CHEBI:15378"/>
        <dbReference type="ChEBI" id="CHEBI:33019"/>
        <dbReference type="ChEBI" id="CHEBI:43474"/>
        <dbReference type="EC" id="3.6.1.1"/>
    </reaction>
</comment>
<feature type="binding site" evidence="5">
    <location>
        <position position="84"/>
    </location>
    <ligand>
        <name>Mg(2+)</name>
        <dbReference type="ChEBI" id="CHEBI:18420"/>
        <label>3</label>
    </ligand>
</feature>
<evidence type="ECO:0000313" key="7">
    <source>
        <dbReference type="Proteomes" id="UP001501035"/>
    </source>
</evidence>
<keyword evidence="5" id="KW-0963">Cytoplasm</keyword>
<feature type="binding site" evidence="5">
    <location>
        <position position="126"/>
    </location>
    <ligand>
        <name>substrate</name>
    </ligand>
</feature>
<name>A0ABP6L7C8_9ACTN</name>
<accession>A0ABP6L7C8</accession>
<comment type="subunit">
    <text evidence="5">Homohexamer.</text>
</comment>
<dbReference type="Proteomes" id="UP001501035">
    <property type="component" value="Unassembled WGS sequence"/>
</dbReference>
<dbReference type="SUPFAM" id="SSF50324">
    <property type="entry name" value="Inorganic pyrophosphatase"/>
    <property type="match status" value="1"/>
</dbReference>
<feature type="binding site" evidence="5">
    <location>
        <position position="57"/>
    </location>
    <ligand>
        <name>Mg(2+)</name>
        <dbReference type="ChEBI" id="CHEBI:18420"/>
        <label>2</label>
    </ligand>
</feature>
<keyword evidence="7" id="KW-1185">Reference proteome</keyword>
<dbReference type="HAMAP" id="MF_00209">
    <property type="entry name" value="Inorganic_PPase"/>
    <property type="match status" value="1"/>
</dbReference>
<dbReference type="InterPro" id="IPR036649">
    <property type="entry name" value="Pyrophosphatase_sf"/>
</dbReference>
<gene>
    <name evidence="5" type="primary">ppa</name>
    <name evidence="6" type="ORF">GCM10010528_13410</name>
</gene>
<comment type="similarity">
    <text evidence="5">Belongs to the PPase family.</text>
</comment>
<dbReference type="InterPro" id="IPR008162">
    <property type="entry name" value="Pyrophosphatase"/>
</dbReference>
<feature type="binding site" evidence="5">
    <location>
        <position position="8"/>
    </location>
    <ligand>
        <name>Mg(2+)</name>
        <dbReference type="ChEBI" id="CHEBI:18420"/>
        <label>2</label>
    </ligand>
</feature>
<evidence type="ECO:0000256" key="3">
    <source>
        <dbReference type="ARBA" id="ARBA00022801"/>
    </source>
</evidence>
<dbReference type="CDD" id="cd00412">
    <property type="entry name" value="pyrophosphatase"/>
    <property type="match status" value="1"/>
</dbReference>
<reference evidence="7" key="1">
    <citation type="journal article" date="2019" name="Int. J. Syst. Evol. Microbiol.">
        <title>The Global Catalogue of Microorganisms (GCM) 10K type strain sequencing project: providing services to taxonomists for standard genome sequencing and annotation.</title>
        <authorList>
            <consortium name="The Broad Institute Genomics Platform"/>
            <consortium name="The Broad Institute Genome Sequencing Center for Infectious Disease"/>
            <person name="Wu L."/>
            <person name="Ma J."/>
        </authorList>
    </citation>
    <scope>NUCLEOTIDE SEQUENCE [LARGE SCALE GENOMIC DNA]</scope>
    <source>
        <strain evidence="7">JCM 14234</strain>
    </source>
</reference>
<keyword evidence="3 5" id="KW-0378">Hydrolase</keyword>
<sequence>MAVDVIIEIPKGCRNKYEIDHETGRVFLDRYLYTSMGYPADYGYIDDTLGEDGDPLDAMVLLPESVFPGVTVKARVVAMYTMTDEAGGDDKLLCVPAGDVRWDHIQDLGDVSDFELNAISHFFEHYKDLEPGKEVQPGGWVGRAQAEKVLAEAVERLKTQGH</sequence>
<evidence type="ECO:0000256" key="2">
    <source>
        <dbReference type="ARBA" id="ARBA00022723"/>
    </source>
</evidence>
<feature type="binding site" evidence="5">
    <location>
        <position position="30"/>
    </location>
    <ligand>
        <name>substrate</name>
    </ligand>
</feature>
<evidence type="ECO:0000256" key="5">
    <source>
        <dbReference type="HAMAP-Rule" id="MF_00209"/>
    </source>
</evidence>
<dbReference type="RefSeq" id="WP_290706211.1">
    <property type="nucleotide sequence ID" value="NZ_BAAAVS010000020.1"/>
</dbReference>
<comment type="subcellular location">
    <subcellularLocation>
        <location evidence="5">Cytoplasm</location>
    </subcellularLocation>
</comment>
<dbReference type="PROSITE" id="PS00387">
    <property type="entry name" value="PPASE"/>
    <property type="match status" value="1"/>
</dbReference>
<feature type="binding site" evidence="5">
    <location>
        <position position="89"/>
    </location>
    <ligand>
        <name>Mg(2+)</name>
        <dbReference type="ChEBI" id="CHEBI:18420"/>
        <label>1</label>
    </ligand>
</feature>
<feature type="binding site" evidence="5">
    <location>
        <position position="89"/>
    </location>
    <ligand>
        <name>Mg(2+)</name>
        <dbReference type="ChEBI" id="CHEBI:18420"/>
        <label>3</label>
    </ligand>
</feature>
<feature type="binding site" evidence="5">
    <location>
        <position position="42"/>
    </location>
    <ligand>
        <name>substrate</name>
    </ligand>
</feature>
<comment type="cofactor">
    <cofactor evidence="1 5">
        <name>Mg(2+)</name>
        <dbReference type="ChEBI" id="CHEBI:18420"/>
    </cofactor>
</comment>
<proteinExistence type="inferred from homology"/>
<feature type="active site" description="Proton acceptor" evidence="5">
    <location>
        <position position="89"/>
    </location>
</feature>
<protein>
    <recommendedName>
        <fullName evidence="5">Inorganic pyrophosphatase</fullName>
        <ecNumber evidence="5">3.6.1.1</ecNumber>
    </recommendedName>
    <alternativeName>
        <fullName evidence="5">Pyrophosphate phospho-hydrolase</fullName>
        <shortName evidence="5">PPase</shortName>
    </alternativeName>
</protein>
<organism evidence="6 7">
    <name type="scientific">Gordonia defluvii</name>
    <dbReference type="NCBI Taxonomy" id="283718"/>
    <lineage>
        <taxon>Bacteria</taxon>
        <taxon>Bacillati</taxon>
        <taxon>Actinomycetota</taxon>
        <taxon>Actinomycetes</taxon>
        <taxon>Mycobacteriales</taxon>
        <taxon>Gordoniaceae</taxon>
        <taxon>Gordonia</taxon>
    </lineage>
</organism>
<keyword evidence="2 5" id="KW-0479">Metal-binding</keyword>
<evidence type="ECO:0000256" key="4">
    <source>
        <dbReference type="ARBA" id="ARBA00022842"/>
    </source>
</evidence>
<dbReference type="Gene3D" id="3.90.80.10">
    <property type="entry name" value="Inorganic pyrophosphatase"/>
    <property type="match status" value="1"/>
</dbReference>
<comment type="caution">
    <text evidence="6">The sequence shown here is derived from an EMBL/GenBank/DDBJ whole genome shotgun (WGS) entry which is preliminary data.</text>
</comment>
<dbReference type="EC" id="3.6.1.1" evidence="5"/>
<feature type="binding site" evidence="5">
    <location>
        <position position="16"/>
    </location>
    <ligand>
        <name>substrate</name>
    </ligand>
</feature>
<keyword evidence="4 5" id="KW-0460">Magnesium</keyword>
<evidence type="ECO:0000256" key="1">
    <source>
        <dbReference type="ARBA" id="ARBA00001946"/>
    </source>
</evidence>
<feature type="binding site" evidence="5">
    <location>
        <position position="52"/>
    </location>
    <ligand>
        <name>Mg(2+)</name>
        <dbReference type="ChEBI" id="CHEBI:18420"/>
        <label>1</label>
    </ligand>
</feature>
<dbReference type="EMBL" id="BAAAVS010000020">
    <property type="protein sequence ID" value="GAA3033724.1"/>
    <property type="molecule type" value="Genomic_DNA"/>
</dbReference>
<evidence type="ECO:0000313" key="6">
    <source>
        <dbReference type="EMBL" id="GAA3033724.1"/>
    </source>
</evidence>
<comment type="function">
    <text evidence="5">Catalyzes the hydrolysis of inorganic pyrophosphate (PPi) forming two phosphate ions.</text>
</comment>
<dbReference type="Pfam" id="PF00719">
    <property type="entry name" value="Pyrophosphatase"/>
    <property type="match status" value="1"/>
</dbReference>
<dbReference type="PANTHER" id="PTHR10286">
    <property type="entry name" value="INORGANIC PYROPHOSPHATASE"/>
    <property type="match status" value="1"/>
</dbReference>